<dbReference type="Proteomes" id="UP000324222">
    <property type="component" value="Unassembled WGS sequence"/>
</dbReference>
<dbReference type="AlphaFoldDB" id="A0A5B7HWS2"/>
<keyword evidence="2" id="KW-1185">Reference proteome</keyword>
<evidence type="ECO:0000313" key="2">
    <source>
        <dbReference type="Proteomes" id="UP000324222"/>
    </source>
</evidence>
<name>A0A5B7HWS2_PORTR</name>
<reference evidence="1 2" key="1">
    <citation type="submission" date="2019-05" db="EMBL/GenBank/DDBJ databases">
        <title>Another draft genome of Portunus trituberculatus and its Hox gene families provides insights of decapod evolution.</title>
        <authorList>
            <person name="Jeong J.-H."/>
            <person name="Song I."/>
            <person name="Kim S."/>
            <person name="Choi T."/>
            <person name="Kim D."/>
            <person name="Ryu S."/>
            <person name="Kim W."/>
        </authorList>
    </citation>
    <scope>NUCLEOTIDE SEQUENCE [LARGE SCALE GENOMIC DNA]</scope>
    <source>
        <tissue evidence="1">Muscle</tissue>
    </source>
</reference>
<sequence>MPATRACLDTADHGQAKDPVTRRRNVLYEKIGMGCIPATTIPSLPLLLPQAACRTKGR</sequence>
<evidence type="ECO:0000313" key="1">
    <source>
        <dbReference type="EMBL" id="MPC77521.1"/>
    </source>
</evidence>
<gene>
    <name evidence="1" type="ORF">E2C01_071978</name>
</gene>
<protein>
    <submittedName>
        <fullName evidence="1">Uncharacterized protein</fullName>
    </submittedName>
</protein>
<comment type="caution">
    <text evidence="1">The sequence shown here is derived from an EMBL/GenBank/DDBJ whole genome shotgun (WGS) entry which is preliminary data.</text>
</comment>
<dbReference type="EMBL" id="VSRR010046043">
    <property type="protein sequence ID" value="MPC77521.1"/>
    <property type="molecule type" value="Genomic_DNA"/>
</dbReference>
<organism evidence="1 2">
    <name type="scientific">Portunus trituberculatus</name>
    <name type="common">Swimming crab</name>
    <name type="synonym">Neptunus trituberculatus</name>
    <dbReference type="NCBI Taxonomy" id="210409"/>
    <lineage>
        <taxon>Eukaryota</taxon>
        <taxon>Metazoa</taxon>
        <taxon>Ecdysozoa</taxon>
        <taxon>Arthropoda</taxon>
        <taxon>Crustacea</taxon>
        <taxon>Multicrustacea</taxon>
        <taxon>Malacostraca</taxon>
        <taxon>Eumalacostraca</taxon>
        <taxon>Eucarida</taxon>
        <taxon>Decapoda</taxon>
        <taxon>Pleocyemata</taxon>
        <taxon>Brachyura</taxon>
        <taxon>Eubrachyura</taxon>
        <taxon>Portunoidea</taxon>
        <taxon>Portunidae</taxon>
        <taxon>Portuninae</taxon>
        <taxon>Portunus</taxon>
    </lineage>
</organism>
<proteinExistence type="predicted"/>
<accession>A0A5B7HWS2</accession>